<comment type="caution">
    <text evidence="1">The sequence shown here is derived from an EMBL/GenBank/DDBJ whole genome shotgun (WGS) entry which is preliminary data.</text>
</comment>
<reference evidence="1" key="1">
    <citation type="submission" date="2023-06" db="EMBL/GenBank/DDBJ databases">
        <authorList>
            <person name="Delattre M."/>
        </authorList>
    </citation>
    <scope>NUCLEOTIDE SEQUENCE</scope>
    <source>
        <strain evidence="1">AF72</strain>
    </source>
</reference>
<name>A0AA36D781_9BILA</name>
<evidence type="ECO:0000313" key="2">
    <source>
        <dbReference type="Proteomes" id="UP001177023"/>
    </source>
</evidence>
<dbReference type="EMBL" id="CATQJA010002662">
    <property type="protein sequence ID" value="CAJ0580973.1"/>
    <property type="molecule type" value="Genomic_DNA"/>
</dbReference>
<gene>
    <name evidence="1" type="ORF">MSPICULIGERA_LOCUS19142</name>
</gene>
<proteinExistence type="predicted"/>
<sequence>MLTVSVRSKESCGFSGYKIETITRVRDIWQQMSQELSKMQIRTLVLPARREYRDEDFRKQVQLQTEVLSFLKRNHSDPVCVVPFECVTCLKETVALIRILGIQKIALTRQQYYIRCHCSSEIRESGCSADHRQYSLDIMEITKASQIPSFILDCQTIRLLSSLELDGLNLKLMNPSMETASNFNMRLVQSRRTGALEMVSENVENMEKLQSEATKYNRLSIRKIGSTLLLQSALSEVDRKLDAHENQLVLRILDEYTL</sequence>
<protein>
    <submittedName>
        <fullName evidence="1">Uncharacterized protein</fullName>
    </submittedName>
</protein>
<keyword evidence="2" id="KW-1185">Reference proteome</keyword>
<dbReference type="AlphaFoldDB" id="A0AA36D781"/>
<organism evidence="1 2">
    <name type="scientific">Mesorhabditis spiculigera</name>
    <dbReference type="NCBI Taxonomy" id="96644"/>
    <lineage>
        <taxon>Eukaryota</taxon>
        <taxon>Metazoa</taxon>
        <taxon>Ecdysozoa</taxon>
        <taxon>Nematoda</taxon>
        <taxon>Chromadorea</taxon>
        <taxon>Rhabditida</taxon>
        <taxon>Rhabditina</taxon>
        <taxon>Rhabditomorpha</taxon>
        <taxon>Rhabditoidea</taxon>
        <taxon>Rhabditidae</taxon>
        <taxon>Mesorhabditinae</taxon>
        <taxon>Mesorhabditis</taxon>
    </lineage>
</organism>
<evidence type="ECO:0000313" key="1">
    <source>
        <dbReference type="EMBL" id="CAJ0580973.1"/>
    </source>
</evidence>
<feature type="non-terminal residue" evidence="1">
    <location>
        <position position="258"/>
    </location>
</feature>
<accession>A0AA36D781</accession>
<dbReference type="Proteomes" id="UP001177023">
    <property type="component" value="Unassembled WGS sequence"/>
</dbReference>